<dbReference type="Gene3D" id="2.170.270.10">
    <property type="entry name" value="SET domain"/>
    <property type="match status" value="1"/>
</dbReference>
<feature type="region of interest" description="Disordered" evidence="1">
    <location>
        <begin position="740"/>
        <end position="809"/>
    </location>
</feature>
<dbReference type="InterPro" id="IPR036249">
    <property type="entry name" value="Thioredoxin-like_sf"/>
</dbReference>
<comment type="caution">
    <text evidence="3">The sequence shown here is derived from an EMBL/GenBank/DDBJ whole genome shotgun (WGS) entry which is preliminary data.</text>
</comment>
<feature type="compositionally biased region" description="Basic and acidic residues" evidence="1">
    <location>
        <begin position="780"/>
        <end position="789"/>
    </location>
</feature>
<evidence type="ECO:0000313" key="3">
    <source>
        <dbReference type="EMBL" id="RAR02568.1"/>
    </source>
</evidence>
<dbReference type="CDD" id="cd02970">
    <property type="entry name" value="PRX_like2"/>
    <property type="match status" value="1"/>
</dbReference>
<dbReference type="EMBL" id="QGDH01000210">
    <property type="protein sequence ID" value="RAR02568.1"/>
    <property type="molecule type" value="Genomic_DNA"/>
</dbReference>
<protein>
    <submittedName>
        <fullName evidence="3">AhpC/TSA antioxidant enzyme-like protein</fullName>
    </submittedName>
</protein>
<dbReference type="InterPro" id="IPR032801">
    <property type="entry name" value="PXL2A/B/C"/>
</dbReference>
<proteinExistence type="predicted"/>
<dbReference type="InterPro" id="IPR053185">
    <property type="entry name" value="SET_domain_protein"/>
</dbReference>
<dbReference type="InterPro" id="IPR001214">
    <property type="entry name" value="SET_dom"/>
</dbReference>
<dbReference type="AlphaFoldDB" id="A0A364MSZ1"/>
<accession>A0A364MSZ1</accession>
<dbReference type="Pfam" id="PF13911">
    <property type="entry name" value="AhpC-TSA_2"/>
    <property type="match status" value="1"/>
</dbReference>
<evidence type="ECO:0000259" key="2">
    <source>
        <dbReference type="PROSITE" id="PS50280"/>
    </source>
</evidence>
<dbReference type="PROSITE" id="PS50280">
    <property type="entry name" value="SET"/>
    <property type="match status" value="1"/>
</dbReference>
<organism evidence="3 4">
    <name type="scientific">Stemphylium lycopersici</name>
    <name type="common">Tomato gray leaf spot disease fungus</name>
    <name type="synonym">Thyrospora lycopersici</name>
    <dbReference type="NCBI Taxonomy" id="183478"/>
    <lineage>
        <taxon>Eukaryota</taxon>
        <taxon>Fungi</taxon>
        <taxon>Dikarya</taxon>
        <taxon>Ascomycota</taxon>
        <taxon>Pezizomycotina</taxon>
        <taxon>Dothideomycetes</taxon>
        <taxon>Pleosporomycetidae</taxon>
        <taxon>Pleosporales</taxon>
        <taxon>Pleosporineae</taxon>
        <taxon>Pleosporaceae</taxon>
        <taxon>Stemphylium</taxon>
    </lineage>
</organism>
<feature type="compositionally biased region" description="Low complexity" evidence="1">
    <location>
        <begin position="487"/>
        <end position="496"/>
    </location>
</feature>
<dbReference type="SUPFAM" id="SSF82199">
    <property type="entry name" value="SET domain"/>
    <property type="match status" value="1"/>
</dbReference>
<name>A0A364MSZ1_STELY</name>
<dbReference type="STRING" id="183478.A0A364MSZ1"/>
<gene>
    <name evidence="3" type="ORF">DDE83_008534</name>
</gene>
<dbReference type="Pfam" id="PF00856">
    <property type="entry name" value="SET"/>
    <property type="match status" value="1"/>
</dbReference>
<feature type="region of interest" description="Disordered" evidence="1">
    <location>
        <begin position="465"/>
        <end position="531"/>
    </location>
</feature>
<dbReference type="CDD" id="cd20071">
    <property type="entry name" value="SET_SMYD"/>
    <property type="match status" value="1"/>
</dbReference>
<dbReference type="InterPro" id="IPR046341">
    <property type="entry name" value="SET_dom_sf"/>
</dbReference>
<sequence>MPADTGKWLPPHSPHLSDSKRSLLRTSTRPIPHDPSTAFSPLPQSISAMATISSDPVIAPEGNEYYEVRKMTGRGYGCFAKTHISCGTRILEDDPLLIIPIGAYLKSDIDKVASHLTPEQLDLYFSLHSGHGQDPRSWPSTIHPMVAQRERQRIQEQHTARVGKEATLISIFQTNCMEMNKGAAVFPRAARFNHCCNPNACFAWNASIEKETIHVMKDVAAGEEITLSYCDMIHDKPTRAYELKHYGFVCDCPACAGDEDDETTFAHQSAVRRFRLQELERETRLLRGARLLEGAQQPDFIKKLLQMAALHKLEGDYTARLAAIYLDCALVCEYKSDLAMAEQAVLRAIEVKTTCHGSDFPDFGEYEEVFNRIEAKQKAAEAAGMGRSGGGAAVIRVNGRVRNFCFARAHARAITQAAFAVQSAAPPSTDRLSHRLLASDQLASGAEQRHCQRFQLSHFHLSTSFTSNMETPDSKAGAPVPPPIVTSTPQSSSAQLPSPPHSQTGNMAYPKASMDVPDNSTPPFSPSSQTPVLGKEQEEFEGTVDVNNDIPTEKDLSRVADLLVLDAQGQSRPFKELYQAPHVASRQLIIFIRHFFCGNCQEYLRTLASSIKPDDLLALPIPTFITVIGCGRPELIPMYTETTNCPFPIYADPTRKLYDYLGMTRTFDLGAKPQYMQTHMLINSVQSIFQGLSTGKKALKGGDFKQVGGEFLFENGECTWAHRMKTTRGHAEVSDIRNLIGLDGSEPPPMRRKWSHNIKESQKEKTKRMSWGRLRSRSKGGKDVSRDGSKQSTPDRILEEESQPTAAGA</sequence>
<feature type="domain" description="SET" evidence="2">
    <location>
        <begin position="61"/>
        <end position="230"/>
    </location>
</feature>
<dbReference type="SUPFAM" id="SSF52833">
    <property type="entry name" value="Thioredoxin-like"/>
    <property type="match status" value="1"/>
</dbReference>
<feature type="compositionally biased region" description="Basic residues" evidence="1">
    <location>
        <begin position="765"/>
        <end position="779"/>
    </location>
</feature>
<feature type="region of interest" description="Disordered" evidence="1">
    <location>
        <begin position="1"/>
        <end position="40"/>
    </location>
</feature>
<dbReference type="PANTHER" id="PTHR47332:SF2">
    <property type="entry name" value="SET-6"/>
    <property type="match status" value="1"/>
</dbReference>
<keyword evidence="4" id="KW-1185">Reference proteome</keyword>
<dbReference type="PANTHER" id="PTHR47332">
    <property type="entry name" value="SET DOMAIN-CONTAINING PROTEIN 5"/>
    <property type="match status" value="1"/>
</dbReference>
<evidence type="ECO:0000256" key="1">
    <source>
        <dbReference type="SAM" id="MobiDB-lite"/>
    </source>
</evidence>
<dbReference type="FunFam" id="3.40.30.10:FF:000404">
    <property type="entry name" value="WGS project CABT00000000 data, contig 2.14"/>
    <property type="match status" value="1"/>
</dbReference>
<dbReference type="SMART" id="SM00317">
    <property type="entry name" value="SET"/>
    <property type="match status" value="1"/>
</dbReference>
<reference evidence="4" key="1">
    <citation type="submission" date="2018-05" db="EMBL/GenBank/DDBJ databases">
        <title>Draft genome sequence of Stemphylium lycopersici strain CIDEFI 213.</title>
        <authorList>
            <person name="Medina R."/>
            <person name="Franco M.E.E."/>
            <person name="Lucentini C.G."/>
            <person name="Saparrat M.C.N."/>
            <person name="Balatti P.A."/>
        </authorList>
    </citation>
    <scope>NUCLEOTIDE SEQUENCE [LARGE SCALE GENOMIC DNA]</scope>
    <source>
        <strain evidence="4">CIDEFI 213</strain>
    </source>
</reference>
<evidence type="ECO:0000313" key="4">
    <source>
        <dbReference type="Proteomes" id="UP000249619"/>
    </source>
</evidence>
<dbReference type="Proteomes" id="UP000249619">
    <property type="component" value="Unassembled WGS sequence"/>
</dbReference>